<keyword evidence="1" id="KW-0560">Oxidoreductase</keyword>
<organism evidence="4 5">
    <name type="scientific">Aspergillus pseudocaelatus</name>
    <dbReference type="NCBI Taxonomy" id="1825620"/>
    <lineage>
        <taxon>Eukaryota</taxon>
        <taxon>Fungi</taxon>
        <taxon>Dikarya</taxon>
        <taxon>Ascomycota</taxon>
        <taxon>Pezizomycotina</taxon>
        <taxon>Eurotiomycetes</taxon>
        <taxon>Eurotiomycetidae</taxon>
        <taxon>Eurotiales</taxon>
        <taxon>Aspergillaceae</taxon>
        <taxon>Aspergillus</taxon>
        <taxon>Aspergillus subgen. Circumdati</taxon>
    </lineage>
</organism>
<evidence type="ECO:0000313" key="4">
    <source>
        <dbReference type="EMBL" id="KAE8411155.1"/>
    </source>
</evidence>
<proteinExistence type="predicted"/>
<dbReference type="InterPro" id="IPR023210">
    <property type="entry name" value="NADP_OxRdtase_dom"/>
</dbReference>
<reference evidence="4 5" key="1">
    <citation type="submission" date="2019-04" db="EMBL/GenBank/DDBJ databases">
        <authorList>
            <consortium name="DOE Joint Genome Institute"/>
            <person name="Mondo S."/>
            <person name="Kjaerbolling I."/>
            <person name="Vesth T."/>
            <person name="Frisvad J.C."/>
            <person name="Nybo J.L."/>
            <person name="Theobald S."/>
            <person name="Kildgaard S."/>
            <person name="Isbrandt T."/>
            <person name="Kuo A."/>
            <person name="Sato A."/>
            <person name="Lyhne E.K."/>
            <person name="Kogle M.E."/>
            <person name="Wiebenga A."/>
            <person name="Kun R.S."/>
            <person name="Lubbers R.J."/>
            <person name="Makela M.R."/>
            <person name="Barry K."/>
            <person name="Chovatia M."/>
            <person name="Clum A."/>
            <person name="Daum C."/>
            <person name="Haridas S."/>
            <person name="He G."/>
            <person name="LaButti K."/>
            <person name="Lipzen A."/>
            <person name="Riley R."/>
            <person name="Salamov A."/>
            <person name="Simmons B.A."/>
            <person name="Magnuson J.K."/>
            <person name="Henrissat B."/>
            <person name="Mortensen U.H."/>
            <person name="Larsen T.O."/>
            <person name="Devries R.P."/>
            <person name="Grigoriev I.V."/>
            <person name="Machida M."/>
            <person name="Baker S.E."/>
            <person name="Andersen M.R."/>
            <person name="Cantor M.N."/>
            <person name="Hua S.X."/>
        </authorList>
    </citation>
    <scope>NUCLEOTIDE SEQUENCE [LARGE SCALE GENOMIC DNA]</scope>
    <source>
        <strain evidence="4 5">CBS 117616</strain>
    </source>
</reference>
<evidence type="ECO:0000256" key="2">
    <source>
        <dbReference type="SAM" id="MobiDB-lite"/>
    </source>
</evidence>
<dbReference type="Gene3D" id="3.20.20.100">
    <property type="entry name" value="NADP-dependent oxidoreductase domain"/>
    <property type="match status" value="1"/>
</dbReference>
<evidence type="ECO:0000259" key="3">
    <source>
        <dbReference type="Pfam" id="PF00248"/>
    </source>
</evidence>
<sequence length="137" mass="15071">MAAATLLREVPGGCTQSDPLRACLLRRRHADPGPPPSAEQQQTSTKTWELVEKINTFAKQRGATSAQLALAWIRAHSNTENCGTIIPIPGATAQSRVEENCQVVEISTEEKNRLDEIIKSIEVVGERQIVEMSDEHL</sequence>
<evidence type="ECO:0000313" key="5">
    <source>
        <dbReference type="Proteomes" id="UP000325395"/>
    </source>
</evidence>
<dbReference type="InterPro" id="IPR036812">
    <property type="entry name" value="NAD(P)_OxRdtase_dom_sf"/>
</dbReference>
<name>A0ABQ6W2A8_9EURO</name>
<keyword evidence="5" id="KW-1185">Reference proteome</keyword>
<dbReference type="Proteomes" id="UP000325395">
    <property type="component" value="Unassembled WGS sequence"/>
</dbReference>
<feature type="region of interest" description="Disordered" evidence="2">
    <location>
        <begin position="26"/>
        <end position="45"/>
    </location>
</feature>
<accession>A0ABQ6W2A8</accession>
<dbReference type="SUPFAM" id="SSF51430">
    <property type="entry name" value="NAD(P)-linked oxidoreductase"/>
    <property type="match status" value="1"/>
</dbReference>
<dbReference type="EMBL" id="ML735889">
    <property type="protein sequence ID" value="KAE8411155.1"/>
    <property type="molecule type" value="Genomic_DNA"/>
</dbReference>
<protein>
    <recommendedName>
        <fullName evidence="3">NADP-dependent oxidoreductase domain-containing protein</fullName>
    </recommendedName>
</protein>
<evidence type="ECO:0000256" key="1">
    <source>
        <dbReference type="ARBA" id="ARBA00023002"/>
    </source>
</evidence>
<gene>
    <name evidence="4" type="ORF">BDV36DRAFT_302083</name>
</gene>
<feature type="domain" description="NADP-dependent oxidoreductase" evidence="3">
    <location>
        <begin position="17"/>
        <end position="118"/>
    </location>
</feature>
<dbReference type="Pfam" id="PF00248">
    <property type="entry name" value="Aldo_ket_red"/>
    <property type="match status" value="1"/>
</dbReference>